<dbReference type="AlphaFoldDB" id="A0A397W8J0"/>
<protein>
    <submittedName>
        <fullName evidence="1">Uncharacterized protein</fullName>
    </submittedName>
</protein>
<accession>A0A397W8J0</accession>
<gene>
    <name evidence="1" type="ORF">C2G38_2154902</name>
</gene>
<proteinExistence type="predicted"/>
<evidence type="ECO:0000313" key="2">
    <source>
        <dbReference type="Proteomes" id="UP000266673"/>
    </source>
</evidence>
<evidence type="ECO:0000313" key="1">
    <source>
        <dbReference type="EMBL" id="RIB29639.1"/>
    </source>
</evidence>
<reference evidence="1 2" key="1">
    <citation type="submission" date="2018-06" db="EMBL/GenBank/DDBJ databases">
        <title>Comparative genomics reveals the genomic features of Rhizophagus irregularis, R. cerebriforme, R. diaphanum and Gigaspora rosea, and their symbiotic lifestyle signature.</title>
        <authorList>
            <person name="Morin E."/>
            <person name="San Clemente H."/>
            <person name="Chen E.C.H."/>
            <person name="De La Providencia I."/>
            <person name="Hainaut M."/>
            <person name="Kuo A."/>
            <person name="Kohler A."/>
            <person name="Murat C."/>
            <person name="Tang N."/>
            <person name="Roy S."/>
            <person name="Loubradou J."/>
            <person name="Henrissat B."/>
            <person name="Grigoriev I.V."/>
            <person name="Corradi N."/>
            <person name="Roux C."/>
            <person name="Martin F.M."/>
        </authorList>
    </citation>
    <scope>NUCLEOTIDE SEQUENCE [LARGE SCALE GENOMIC DNA]</scope>
    <source>
        <strain evidence="1 2">DAOM 194757</strain>
    </source>
</reference>
<dbReference type="EMBL" id="QKWP01000033">
    <property type="protein sequence ID" value="RIB29639.1"/>
    <property type="molecule type" value="Genomic_DNA"/>
</dbReference>
<organism evidence="1 2">
    <name type="scientific">Gigaspora rosea</name>
    <dbReference type="NCBI Taxonomy" id="44941"/>
    <lineage>
        <taxon>Eukaryota</taxon>
        <taxon>Fungi</taxon>
        <taxon>Fungi incertae sedis</taxon>
        <taxon>Mucoromycota</taxon>
        <taxon>Glomeromycotina</taxon>
        <taxon>Glomeromycetes</taxon>
        <taxon>Diversisporales</taxon>
        <taxon>Gigasporaceae</taxon>
        <taxon>Gigaspora</taxon>
    </lineage>
</organism>
<dbReference type="Proteomes" id="UP000266673">
    <property type="component" value="Unassembled WGS sequence"/>
</dbReference>
<name>A0A397W8J0_9GLOM</name>
<keyword evidence="2" id="KW-1185">Reference proteome</keyword>
<comment type="caution">
    <text evidence="1">The sequence shown here is derived from an EMBL/GenBank/DDBJ whole genome shotgun (WGS) entry which is preliminary data.</text>
</comment>
<sequence>MVYEETEDDKVVNVSAEIGCRECAVGAVVEVHSCLVLNEHSTERSMIVRMIESSRKNSVGYCYRHGIGVEKNELKDIRMDRAR</sequence>